<evidence type="ECO:0000313" key="1">
    <source>
        <dbReference type="EMBL" id="CAG6662124.1"/>
    </source>
</evidence>
<organism evidence="1">
    <name type="scientific">Cacopsylla melanoneura</name>
    <dbReference type="NCBI Taxonomy" id="428564"/>
    <lineage>
        <taxon>Eukaryota</taxon>
        <taxon>Metazoa</taxon>
        <taxon>Ecdysozoa</taxon>
        <taxon>Arthropoda</taxon>
        <taxon>Hexapoda</taxon>
        <taxon>Insecta</taxon>
        <taxon>Pterygota</taxon>
        <taxon>Neoptera</taxon>
        <taxon>Paraneoptera</taxon>
        <taxon>Hemiptera</taxon>
        <taxon>Sternorrhyncha</taxon>
        <taxon>Psylloidea</taxon>
        <taxon>Psyllidae</taxon>
        <taxon>Psyllinae</taxon>
        <taxon>Cacopsylla</taxon>
    </lineage>
</organism>
<dbReference type="EMBL" id="HBUF01201684">
    <property type="protein sequence ID" value="CAG6662124.1"/>
    <property type="molecule type" value="Transcribed_RNA"/>
</dbReference>
<proteinExistence type="predicted"/>
<reference evidence="1" key="1">
    <citation type="submission" date="2021-05" db="EMBL/GenBank/DDBJ databases">
        <authorList>
            <person name="Alioto T."/>
            <person name="Alioto T."/>
            <person name="Gomez Garrido J."/>
        </authorList>
    </citation>
    <scope>NUCLEOTIDE SEQUENCE</scope>
</reference>
<accession>A0A8D8S2N8</accession>
<dbReference type="AlphaFoldDB" id="A0A8D8S2N8"/>
<sequence>MFLKHEKWLRDLERSATRLRCTREELTGRCTTIETVLSKLRDVSQFESFGDVKRFVESTIRQSNERVVRIGLKMKTMQSNLKFVKNELATKIDLGNAIKGIDFEIARIENNGLNKTLSATCKELLYMKDKEDKLNLEYINIQNNLTSRYIM</sequence>
<protein>
    <submittedName>
        <fullName evidence="1">Uncharacterized protein</fullName>
    </submittedName>
</protein>
<name>A0A8D8S2N8_9HEMI</name>